<reference evidence="8" key="1">
    <citation type="submission" date="2020-11" db="EMBL/GenBank/DDBJ databases">
        <authorList>
            <person name="Tran Van P."/>
        </authorList>
    </citation>
    <scope>NUCLEOTIDE SEQUENCE</scope>
</reference>
<dbReference type="PANTHER" id="PTHR19818:SF139">
    <property type="entry name" value="PAIR-RULE PROTEIN ODD-PAIRED"/>
    <property type="match status" value="1"/>
</dbReference>
<feature type="domain" description="C2H2-type" evidence="7">
    <location>
        <begin position="354"/>
        <end position="378"/>
    </location>
</feature>
<evidence type="ECO:0000313" key="8">
    <source>
        <dbReference type="EMBL" id="CAD7634455.1"/>
    </source>
</evidence>
<feature type="region of interest" description="Disordered" evidence="6">
    <location>
        <begin position="191"/>
        <end position="214"/>
    </location>
</feature>
<evidence type="ECO:0000256" key="2">
    <source>
        <dbReference type="ARBA" id="ARBA00022737"/>
    </source>
</evidence>
<dbReference type="PROSITE" id="PS50157">
    <property type="entry name" value="ZINC_FINGER_C2H2_2"/>
    <property type="match status" value="2"/>
</dbReference>
<keyword evidence="1" id="KW-0479">Metal-binding</keyword>
<keyword evidence="9" id="KW-1185">Reference proteome</keyword>
<keyword evidence="2" id="KW-0677">Repeat</keyword>
<dbReference type="PROSITE" id="PS00028">
    <property type="entry name" value="ZINC_FINGER_C2H2_1"/>
    <property type="match status" value="3"/>
</dbReference>
<evidence type="ECO:0000256" key="3">
    <source>
        <dbReference type="ARBA" id="ARBA00022771"/>
    </source>
</evidence>
<evidence type="ECO:0000256" key="5">
    <source>
        <dbReference type="PROSITE-ProRule" id="PRU00042"/>
    </source>
</evidence>
<feature type="region of interest" description="Disordered" evidence="6">
    <location>
        <begin position="134"/>
        <end position="168"/>
    </location>
</feature>
<evidence type="ECO:0000256" key="4">
    <source>
        <dbReference type="ARBA" id="ARBA00022833"/>
    </source>
</evidence>
<dbReference type="EMBL" id="CAJPIZ010014674">
    <property type="protein sequence ID" value="CAG2114885.1"/>
    <property type="molecule type" value="Genomic_DNA"/>
</dbReference>
<proteinExistence type="predicted"/>
<dbReference type="EMBL" id="OC869249">
    <property type="protein sequence ID" value="CAD7634455.1"/>
    <property type="molecule type" value="Genomic_DNA"/>
</dbReference>
<dbReference type="PANTHER" id="PTHR19818">
    <property type="entry name" value="ZINC FINGER PROTEIN ZIC AND GLI"/>
    <property type="match status" value="1"/>
</dbReference>
<dbReference type="GO" id="GO:0000981">
    <property type="term" value="F:DNA-binding transcription factor activity, RNA polymerase II-specific"/>
    <property type="evidence" value="ECO:0007669"/>
    <property type="project" value="TreeGrafter"/>
</dbReference>
<evidence type="ECO:0000313" key="9">
    <source>
        <dbReference type="Proteomes" id="UP000759131"/>
    </source>
</evidence>
<dbReference type="GO" id="GO:0000978">
    <property type="term" value="F:RNA polymerase II cis-regulatory region sequence-specific DNA binding"/>
    <property type="evidence" value="ECO:0007669"/>
    <property type="project" value="TreeGrafter"/>
</dbReference>
<sequence>MSDRLVSAKTSATITARDDDSRALTHLYEWIDESFVRQKSVKCHYDGCDKGFATQNQLDLYIRQRHAIDGSAQFGEQHSALDYIQHIPPINTTGHSVYQTIFKNTTTSSPGSQWVDNTLHNLITSCDAGDQFRSRAPDGRQQMPTITATNPPPQLPIITTSTSRPDRQSLDITLKNDSDSDIEFICRVPAPKRSARNRSPSDVKPKSLAPDINEKLPDGYIKLTTTRNEPKQDTAAGIQVDRRRESPSNVGPRSPAYGFRCPFTGCGDWFQYCRQLKEHTKRCDRRPDCWQPVVTPPVRECQRCGLTFANVGLFHAHKNRCRRGLSGIKRYFSDNTTTTTTTNTTATTRARDGYLCPHDGCDKTFETRRLFRKHSKSHRKCDKPREASPSPSVNAYPLADALPVTTHSSIGYLCPYVGCHRGFTDQLLFYGHIQSVHIMSELYEPSATAHPADRHQCSRCGNTFVSVRDLQDHQMFAHR</sequence>
<protein>
    <recommendedName>
        <fullName evidence="7">C2H2-type domain-containing protein</fullName>
    </recommendedName>
</protein>
<accession>A0A7R9L3I4</accession>
<dbReference type="InterPro" id="IPR013087">
    <property type="entry name" value="Znf_C2H2_type"/>
</dbReference>
<name>A0A7R9L3I4_9ACAR</name>
<dbReference type="SMART" id="SM00355">
    <property type="entry name" value="ZnF_C2H2"/>
    <property type="match status" value="5"/>
</dbReference>
<evidence type="ECO:0000256" key="1">
    <source>
        <dbReference type="ARBA" id="ARBA00022723"/>
    </source>
</evidence>
<dbReference type="InterPro" id="IPR050329">
    <property type="entry name" value="GLI_C2H2-zinc-finger"/>
</dbReference>
<dbReference type="GO" id="GO:0010604">
    <property type="term" value="P:positive regulation of macromolecule metabolic process"/>
    <property type="evidence" value="ECO:0007669"/>
    <property type="project" value="UniProtKB-ARBA"/>
</dbReference>
<evidence type="ECO:0000256" key="6">
    <source>
        <dbReference type="SAM" id="MobiDB-lite"/>
    </source>
</evidence>
<dbReference type="GO" id="GO:0005634">
    <property type="term" value="C:nucleus"/>
    <property type="evidence" value="ECO:0007669"/>
    <property type="project" value="UniProtKB-ARBA"/>
</dbReference>
<gene>
    <name evidence="8" type="ORF">OSB1V03_LOCUS14851</name>
</gene>
<keyword evidence="4" id="KW-0862">Zinc</keyword>
<dbReference type="Gene3D" id="3.30.160.60">
    <property type="entry name" value="Classic Zinc Finger"/>
    <property type="match status" value="1"/>
</dbReference>
<dbReference type="Proteomes" id="UP000759131">
    <property type="component" value="Unassembled WGS sequence"/>
</dbReference>
<dbReference type="GO" id="GO:0008270">
    <property type="term" value="F:zinc ion binding"/>
    <property type="evidence" value="ECO:0007669"/>
    <property type="project" value="UniProtKB-KW"/>
</dbReference>
<feature type="region of interest" description="Disordered" evidence="6">
    <location>
        <begin position="229"/>
        <end position="252"/>
    </location>
</feature>
<dbReference type="AlphaFoldDB" id="A0A7R9L3I4"/>
<organism evidence="8">
    <name type="scientific">Medioppia subpectinata</name>
    <dbReference type="NCBI Taxonomy" id="1979941"/>
    <lineage>
        <taxon>Eukaryota</taxon>
        <taxon>Metazoa</taxon>
        <taxon>Ecdysozoa</taxon>
        <taxon>Arthropoda</taxon>
        <taxon>Chelicerata</taxon>
        <taxon>Arachnida</taxon>
        <taxon>Acari</taxon>
        <taxon>Acariformes</taxon>
        <taxon>Sarcoptiformes</taxon>
        <taxon>Oribatida</taxon>
        <taxon>Brachypylina</taxon>
        <taxon>Oppioidea</taxon>
        <taxon>Oppiidae</taxon>
        <taxon>Medioppia</taxon>
    </lineage>
</organism>
<feature type="domain" description="C2H2-type" evidence="7">
    <location>
        <begin position="455"/>
        <end position="479"/>
    </location>
</feature>
<evidence type="ECO:0000259" key="7">
    <source>
        <dbReference type="PROSITE" id="PS50157"/>
    </source>
</evidence>
<keyword evidence="3 5" id="KW-0863">Zinc-finger</keyword>